<dbReference type="Pfam" id="PF12706">
    <property type="entry name" value="Lactamase_B_2"/>
    <property type="match status" value="1"/>
</dbReference>
<protein>
    <submittedName>
        <fullName evidence="2">MBL fold metallo-hydrolase</fullName>
    </submittedName>
</protein>
<dbReference type="RefSeq" id="WP_004328741.1">
    <property type="nucleotide sequence ID" value="NZ_JADMQE010000005.1"/>
</dbReference>
<comment type="caution">
    <text evidence="2">The sequence shown here is derived from an EMBL/GenBank/DDBJ whole genome shotgun (WGS) entry which is preliminary data.</text>
</comment>
<reference evidence="2 3" key="1">
    <citation type="journal article" date="2019" name="Nat. Med.">
        <title>A library of human gut bacterial isolates paired with longitudinal multiomics data enables mechanistic microbiome research.</title>
        <authorList>
            <person name="Poyet M."/>
            <person name="Groussin M."/>
            <person name="Gibbons S.M."/>
            <person name="Avila-Pacheco J."/>
            <person name="Jiang X."/>
            <person name="Kearney S.M."/>
            <person name="Perrotta A.R."/>
            <person name="Berdy B."/>
            <person name="Zhao S."/>
            <person name="Lieberman T.D."/>
            <person name="Swanson P.K."/>
            <person name="Smith M."/>
            <person name="Roesemann S."/>
            <person name="Alexander J.E."/>
            <person name="Rich S.A."/>
            <person name="Livny J."/>
            <person name="Vlamakis H."/>
            <person name="Clish C."/>
            <person name="Bullock K."/>
            <person name="Deik A."/>
            <person name="Scott J."/>
            <person name="Pierce K.A."/>
            <person name="Xavier R.J."/>
            <person name="Alm E.J."/>
        </authorList>
    </citation>
    <scope>NUCLEOTIDE SEQUENCE [LARGE SCALE GENOMIC DNA]</scope>
    <source>
        <strain evidence="2 3">BIOML-A266</strain>
    </source>
</reference>
<feature type="domain" description="Metallo-beta-lactamase" evidence="1">
    <location>
        <begin position="42"/>
        <end position="206"/>
    </location>
</feature>
<evidence type="ECO:0000313" key="3">
    <source>
        <dbReference type="Proteomes" id="UP000322940"/>
    </source>
</evidence>
<dbReference type="AlphaFoldDB" id="A0A5B3H6S5"/>
<keyword evidence="2" id="KW-0378">Hydrolase</keyword>
<dbReference type="GeneID" id="73803063"/>
<dbReference type="SUPFAM" id="SSF56281">
    <property type="entry name" value="Metallo-hydrolase/oxidoreductase"/>
    <property type="match status" value="1"/>
</dbReference>
<sequence>MILKCLGSSSRGNCYILEAADETLIVEAGIPMRDIKKGLGWQLGKVVGCLVSHRHEDHARSLNDFLTCGIRVLALADVFDAANPRNRVFCKIIEPMHGYKVGGFKVFVLPVVHDVPCVGFVIEHQEMGRLLFITDTMMLEYRLPNLNHIMIEANYSDAILQRNIDSGRMPPAMRGRLLGSHMELQTTKEILRTTDLSAANEVILLHLSDGNSNAKGFAEEVRQIAGKPAYIARAGLEVNLDKMPY</sequence>
<dbReference type="Gene3D" id="3.60.15.10">
    <property type="entry name" value="Ribonuclease Z/Hydroxyacylglutathione hydrolase-like"/>
    <property type="match status" value="1"/>
</dbReference>
<gene>
    <name evidence="2" type="ORF">F2Y10_01840</name>
</gene>
<dbReference type="PANTHER" id="PTHR47619:SF1">
    <property type="entry name" value="EXODEOXYRIBONUCLEASE WALJ"/>
    <property type="match status" value="1"/>
</dbReference>
<evidence type="ECO:0000259" key="1">
    <source>
        <dbReference type="Pfam" id="PF12706"/>
    </source>
</evidence>
<accession>A0A5B3H6S5</accession>
<dbReference type="Proteomes" id="UP000322940">
    <property type="component" value="Unassembled WGS sequence"/>
</dbReference>
<dbReference type="PANTHER" id="PTHR47619">
    <property type="entry name" value="METALLO-HYDROLASE YYCJ-RELATED"/>
    <property type="match status" value="1"/>
</dbReference>
<dbReference type="GO" id="GO:0016787">
    <property type="term" value="F:hydrolase activity"/>
    <property type="evidence" value="ECO:0007669"/>
    <property type="project" value="UniProtKB-KW"/>
</dbReference>
<dbReference type="EMBL" id="VVXH01000001">
    <property type="protein sequence ID" value="KAA2381248.1"/>
    <property type="molecule type" value="Genomic_DNA"/>
</dbReference>
<evidence type="ECO:0000313" key="2">
    <source>
        <dbReference type="EMBL" id="KAA2381248.1"/>
    </source>
</evidence>
<dbReference type="InterPro" id="IPR036866">
    <property type="entry name" value="RibonucZ/Hydroxyglut_hydro"/>
</dbReference>
<proteinExistence type="predicted"/>
<dbReference type="InterPro" id="IPR001279">
    <property type="entry name" value="Metallo-B-lactamas"/>
</dbReference>
<dbReference type="InterPro" id="IPR052533">
    <property type="entry name" value="WalJ/YycJ-like"/>
</dbReference>
<name>A0A5B3H6S5_9BACT</name>
<organism evidence="2 3">
    <name type="scientific">Alistipes onderdonkii</name>
    <dbReference type="NCBI Taxonomy" id="328813"/>
    <lineage>
        <taxon>Bacteria</taxon>
        <taxon>Pseudomonadati</taxon>
        <taxon>Bacteroidota</taxon>
        <taxon>Bacteroidia</taxon>
        <taxon>Bacteroidales</taxon>
        <taxon>Rikenellaceae</taxon>
        <taxon>Alistipes</taxon>
    </lineage>
</organism>